<feature type="domain" description="Mur ligase central" evidence="8">
    <location>
        <begin position="49"/>
        <end position="240"/>
    </location>
</feature>
<evidence type="ECO:0000256" key="5">
    <source>
        <dbReference type="ARBA" id="ARBA00022840"/>
    </source>
</evidence>
<keyword evidence="3" id="KW-0479">Metal-binding</keyword>
<dbReference type="GO" id="GO:0004326">
    <property type="term" value="F:tetrahydrofolylpolyglutamate synthase activity"/>
    <property type="evidence" value="ECO:0007669"/>
    <property type="project" value="InterPro"/>
</dbReference>
<dbReference type="Pfam" id="PF08245">
    <property type="entry name" value="Mur_ligase_M"/>
    <property type="match status" value="1"/>
</dbReference>
<dbReference type="PANTHER" id="PTHR11136">
    <property type="entry name" value="FOLYLPOLYGLUTAMATE SYNTHASE-RELATED"/>
    <property type="match status" value="1"/>
</dbReference>
<dbReference type="Proteomes" id="UP001162131">
    <property type="component" value="Unassembled WGS sequence"/>
</dbReference>
<dbReference type="GO" id="GO:0005737">
    <property type="term" value="C:cytoplasm"/>
    <property type="evidence" value="ECO:0007669"/>
    <property type="project" value="TreeGrafter"/>
</dbReference>
<evidence type="ECO:0000259" key="8">
    <source>
        <dbReference type="Pfam" id="PF08245"/>
    </source>
</evidence>
<protein>
    <recommendedName>
        <fullName evidence="11">Folylpolyglutamate synthase</fullName>
    </recommendedName>
</protein>
<dbReference type="SUPFAM" id="SSF53623">
    <property type="entry name" value="MurD-like peptide ligases, catalytic domain"/>
    <property type="match status" value="1"/>
</dbReference>
<dbReference type="PANTHER" id="PTHR11136:SF0">
    <property type="entry name" value="DIHYDROFOLATE SYNTHETASE-RELATED"/>
    <property type="match status" value="1"/>
</dbReference>
<dbReference type="Pfam" id="PF02875">
    <property type="entry name" value="Mur_ligase_C"/>
    <property type="match status" value="1"/>
</dbReference>
<dbReference type="GO" id="GO:0046872">
    <property type="term" value="F:metal ion binding"/>
    <property type="evidence" value="ECO:0007669"/>
    <property type="project" value="UniProtKB-KW"/>
</dbReference>
<dbReference type="InterPro" id="IPR036615">
    <property type="entry name" value="Mur_ligase_C_dom_sf"/>
</dbReference>
<dbReference type="AlphaFoldDB" id="A0AAU9J607"/>
<dbReference type="GO" id="GO:0008841">
    <property type="term" value="F:dihydrofolate synthase activity"/>
    <property type="evidence" value="ECO:0007669"/>
    <property type="project" value="TreeGrafter"/>
</dbReference>
<keyword evidence="10" id="KW-1185">Reference proteome</keyword>
<evidence type="ECO:0000256" key="1">
    <source>
        <dbReference type="ARBA" id="ARBA00008276"/>
    </source>
</evidence>
<keyword evidence="6" id="KW-0460">Magnesium</keyword>
<evidence type="ECO:0000256" key="4">
    <source>
        <dbReference type="ARBA" id="ARBA00022741"/>
    </source>
</evidence>
<organism evidence="9 10">
    <name type="scientific">Blepharisma stoltei</name>
    <dbReference type="NCBI Taxonomy" id="1481888"/>
    <lineage>
        <taxon>Eukaryota</taxon>
        <taxon>Sar</taxon>
        <taxon>Alveolata</taxon>
        <taxon>Ciliophora</taxon>
        <taxon>Postciliodesmatophora</taxon>
        <taxon>Heterotrichea</taxon>
        <taxon>Heterotrichida</taxon>
        <taxon>Blepharismidae</taxon>
        <taxon>Blepharisma</taxon>
    </lineage>
</organism>
<keyword evidence="2" id="KW-0436">Ligase</keyword>
<dbReference type="NCBIfam" id="TIGR01499">
    <property type="entry name" value="folC"/>
    <property type="match status" value="1"/>
</dbReference>
<dbReference type="InterPro" id="IPR001645">
    <property type="entry name" value="Folylpolyglutamate_synth"/>
</dbReference>
<dbReference type="InterPro" id="IPR004101">
    <property type="entry name" value="Mur_ligase_C"/>
</dbReference>
<reference evidence="9" key="1">
    <citation type="submission" date="2021-09" db="EMBL/GenBank/DDBJ databases">
        <authorList>
            <consortium name="AG Swart"/>
            <person name="Singh M."/>
            <person name="Singh A."/>
            <person name="Seah K."/>
            <person name="Emmerich C."/>
        </authorList>
    </citation>
    <scope>NUCLEOTIDE SEQUENCE</scope>
    <source>
        <strain evidence="9">ATCC30299</strain>
    </source>
</reference>
<comment type="caution">
    <text evidence="9">The sequence shown here is derived from an EMBL/GenBank/DDBJ whole genome shotgun (WGS) entry which is preliminary data.</text>
</comment>
<evidence type="ECO:0000313" key="10">
    <source>
        <dbReference type="Proteomes" id="UP001162131"/>
    </source>
</evidence>
<evidence type="ECO:0008006" key="11">
    <source>
        <dbReference type="Google" id="ProtNLM"/>
    </source>
</evidence>
<dbReference type="SUPFAM" id="SSF53244">
    <property type="entry name" value="MurD-like peptide ligases, peptide-binding domain"/>
    <property type="match status" value="1"/>
</dbReference>
<dbReference type="EMBL" id="CAJZBQ010000026">
    <property type="protein sequence ID" value="CAG9320640.1"/>
    <property type="molecule type" value="Genomic_DNA"/>
</dbReference>
<proteinExistence type="inferred from homology"/>
<keyword evidence="4" id="KW-0547">Nucleotide-binding</keyword>
<dbReference type="Gene3D" id="3.90.190.20">
    <property type="entry name" value="Mur ligase, C-terminal domain"/>
    <property type="match status" value="1"/>
</dbReference>
<dbReference type="GO" id="GO:0005524">
    <property type="term" value="F:ATP binding"/>
    <property type="evidence" value="ECO:0007669"/>
    <property type="project" value="UniProtKB-KW"/>
</dbReference>
<evidence type="ECO:0000256" key="2">
    <source>
        <dbReference type="ARBA" id="ARBA00022598"/>
    </source>
</evidence>
<feature type="domain" description="Mur ligase C-terminal" evidence="7">
    <location>
        <begin position="268"/>
        <end position="390"/>
    </location>
</feature>
<accession>A0AAU9J607</accession>
<keyword evidence="5" id="KW-0067">ATP-binding</keyword>
<evidence type="ECO:0000256" key="3">
    <source>
        <dbReference type="ARBA" id="ARBA00022723"/>
    </source>
</evidence>
<dbReference type="InterPro" id="IPR036565">
    <property type="entry name" value="Mur-like_cat_sf"/>
</dbReference>
<dbReference type="InterPro" id="IPR013221">
    <property type="entry name" value="Mur_ligase_cen"/>
</dbReference>
<name>A0AAU9J607_9CILI</name>
<dbReference type="Gene3D" id="3.40.1190.10">
    <property type="entry name" value="Mur-like, catalytic domain"/>
    <property type="match status" value="1"/>
</dbReference>
<dbReference type="PIRSF" id="PIRSF001563">
    <property type="entry name" value="Folylpolyglu_synth"/>
    <property type="match status" value="1"/>
</dbReference>
<comment type="similarity">
    <text evidence="1">Belongs to the folylpolyglutamate synthase family.</text>
</comment>
<evidence type="ECO:0000259" key="7">
    <source>
        <dbReference type="Pfam" id="PF02875"/>
    </source>
</evidence>
<sequence>MQDSISTYQDTLNYLYSLHASRHHNPIPVIRSLLQKIDNPHLSYKVIHITGTKGKGTVATQCAAVLRSAGYKVGLMTSPHLVDFCERFQVDFQYIPQSYVAENIPIIRNIIIENKGPLSFALMAYSLGFKYFRDQNCDWAVIEVGCGATHDYTNVVEPEISVITSIGLDHCHIFGNTYEDIALEKSGIIKFHKPCVVGPSCPTKEFLRKVAEEKEAEIYFVEKGDSYETFDQENSNITRQIFKALNQKEQIVRESDIEKGVRWRPPCRKQVINANGKTVILDVGHNPMALERLFADLNLSFAGKRIRVVFGMGKKRDDRELLEIVCRHASCLHLITANNELLFGYQELENTARSINAEIVSISGHISSVLPTAIEEMDQENEILLVVGSCFIMEGAKSALELIGAEVNLSLDREF</sequence>
<evidence type="ECO:0000256" key="6">
    <source>
        <dbReference type="ARBA" id="ARBA00022842"/>
    </source>
</evidence>
<evidence type="ECO:0000313" key="9">
    <source>
        <dbReference type="EMBL" id="CAG9320640.1"/>
    </source>
</evidence>
<gene>
    <name evidence="9" type="ORF">BSTOLATCC_MIC27112</name>
</gene>